<feature type="binding site" evidence="13">
    <location>
        <position position="63"/>
    </location>
    <ligand>
        <name>Zn(2+)</name>
        <dbReference type="ChEBI" id="CHEBI:29105"/>
    </ligand>
</feature>
<dbReference type="GO" id="GO:0006423">
    <property type="term" value="P:cysteinyl-tRNA aminoacylation"/>
    <property type="evidence" value="ECO:0007669"/>
    <property type="project" value="UniProtKB-UniRule"/>
</dbReference>
<proteinExistence type="inferred from homology"/>
<protein>
    <recommendedName>
        <fullName evidence="13">Cysteine--tRNA ligase</fullName>
        <ecNumber evidence="13">6.1.1.16</ecNumber>
    </recommendedName>
    <alternativeName>
        <fullName evidence="13">Cysteinyl-tRNA synthetase</fullName>
        <shortName evidence="13">CysRS</shortName>
    </alternativeName>
</protein>
<evidence type="ECO:0000256" key="5">
    <source>
        <dbReference type="ARBA" id="ARBA00022598"/>
    </source>
</evidence>
<feature type="binding site" evidence="13">
    <location>
        <position position="307"/>
    </location>
    <ligand>
        <name>ATP</name>
        <dbReference type="ChEBI" id="CHEBI:30616"/>
    </ligand>
</feature>
<comment type="cofactor">
    <cofactor evidence="13">
        <name>Zn(2+)</name>
        <dbReference type="ChEBI" id="CHEBI:29105"/>
    </cofactor>
    <text evidence="13">Binds 1 zinc ion per subunit.</text>
</comment>
<dbReference type="GO" id="GO:0004817">
    <property type="term" value="F:cysteine-tRNA ligase activity"/>
    <property type="evidence" value="ECO:0007669"/>
    <property type="project" value="UniProtKB-UniRule"/>
</dbReference>
<organism evidence="15 16">
    <name type="scientific">Brevibacterium jeotgali</name>
    <dbReference type="NCBI Taxonomy" id="1262550"/>
    <lineage>
        <taxon>Bacteria</taxon>
        <taxon>Bacillati</taxon>
        <taxon>Actinomycetota</taxon>
        <taxon>Actinomycetes</taxon>
        <taxon>Micrococcales</taxon>
        <taxon>Brevibacteriaceae</taxon>
        <taxon>Brevibacterium</taxon>
    </lineage>
</organism>
<keyword evidence="9 13" id="KW-0067">ATP-binding</keyword>
<gene>
    <name evidence="13" type="primary">cysS</name>
    <name evidence="15" type="ORF">BJEO58_01291</name>
</gene>
<evidence type="ECO:0000256" key="10">
    <source>
        <dbReference type="ARBA" id="ARBA00022917"/>
    </source>
</evidence>
<dbReference type="Proteomes" id="UP000234462">
    <property type="component" value="Unassembled WGS sequence"/>
</dbReference>
<evidence type="ECO:0000256" key="12">
    <source>
        <dbReference type="ARBA" id="ARBA00047398"/>
    </source>
</evidence>
<evidence type="ECO:0000256" key="6">
    <source>
        <dbReference type="ARBA" id="ARBA00022723"/>
    </source>
</evidence>
<sequence length="533" mass="57830">MSCSLRAPVTVVTSATPTGLLFGGRAPPPLGTLAGVIRLHSTATGDLIPLEPVRDGEVGIYVCGATVQGAPHIGHMRSAVVFDQLRRWLTYRGLRVTLVRNTTDIDDKILTKSVDEDREWWAHAYHYEQVFTRAYEAMNVLPPTYEPRATGHITEMIALIGRLIEAGHAYAADDESGDVYFDVRSWADYGALTHQSVDDMADAADADPRGKRDVRDFALWKGHKAGEPDTAAWTAPWGRGRPGWHIECSAMSTKYLGAEFDIHGGGLDLRFPHHENEMAQSHAAGDAFARIWMHSGLLNVGGDKMSKSLGNSVFAHDLIAQFPPAVLRFFLSTAHYRSTLEFSADLVETQRTAFDKLTGFVTRAREVLGAEAPAVPDAVVGYRDRAADVPDEFAVAMDEDLSIPRALSVVFSTVRDGSKLVAAATADGLGEADRTRLVQLLAQVELMLDLLGVNPTDRAWAGQAAGASATEGSGDDPVRAALDSLVDLVAHQRLDAKAAKDFATADALRDRLRAAGVIIEDTPDGYRYDLTRD</sequence>
<evidence type="ECO:0000313" key="16">
    <source>
        <dbReference type="Proteomes" id="UP000234462"/>
    </source>
</evidence>
<evidence type="ECO:0000256" key="1">
    <source>
        <dbReference type="ARBA" id="ARBA00004496"/>
    </source>
</evidence>
<dbReference type="InterPro" id="IPR015803">
    <property type="entry name" value="Cys-tRNA-ligase"/>
</dbReference>
<keyword evidence="10 13" id="KW-0648">Protein biosynthesis</keyword>
<dbReference type="SUPFAM" id="SSF47323">
    <property type="entry name" value="Anticodon-binding domain of a subclass of class I aminoacyl-tRNA synthetases"/>
    <property type="match status" value="1"/>
</dbReference>
<dbReference type="GO" id="GO:0005829">
    <property type="term" value="C:cytosol"/>
    <property type="evidence" value="ECO:0007669"/>
    <property type="project" value="TreeGrafter"/>
</dbReference>
<keyword evidence="5 13" id="KW-0436">Ligase</keyword>
<dbReference type="HAMAP" id="MF_00041">
    <property type="entry name" value="Cys_tRNA_synth"/>
    <property type="match status" value="1"/>
</dbReference>
<dbReference type="CDD" id="cd00672">
    <property type="entry name" value="CysRS_core"/>
    <property type="match status" value="1"/>
</dbReference>
<dbReference type="InterPro" id="IPR015273">
    <property type="entry name" value="Cys-tRNA-synt_Ia_DALR"/>
</dbReference>
<dbReference type="NCBIfam" id="TIGR00435">
    <property type="entry name" value="cysS"/>
    <property type="match status" value="1"/>
</dbReference>
<keyword evidence="7 13" id="KW-0547">Nucleotide-binding</keyword>
<feature type="short sequence motif" description="'KMSKS' region" evidence="13">
    <location>
        <begin position="304"/>
        <end position="308"/>
    </location>
</feature>
<dbReference type="GO" id="GO:0005524">
    <property type="term" value="F:ATP binding"/>
    <property type="evidence" value="ECO:0007669"/>
    <property type="project" value="UniProtKB-UniRule"/>
</dbReference>
<dbReference type="PANTHER" id="PTHR10890:SF30">
    <property type="entry name" value="CYSTEINE--TRNA LIGASE"/>
    <property type="match status" value="1"/>
</dbReference>
<dbReference type="FunFam" id="3.40.50.620:FF:000068">
    <property type="entry name" value="Cysteine--tRNA ligase"/>
    <property type="match status" value="1"/>
</dbReference>
<accession>A0A2H1L482</accession>
<keyword evidence="4 13" id="KW-0963">Cytoplasm</keyword>
<dbReference type="Pfam" id="PF01406">
    <property type="entry name" value="tRNA-synt_1e"/>
    <property type="match status" value="1"/>
</dbReference>
<evidence type="ECO:0000256" key="8">
    <source>
        <dbReference type="ARBA" id="ARBA00022833"/>
    </source>
</evidence>
<comment type="catalytic activity">
    <reaction evidence="12 13">
        <text>tRNA(Cys) + L-cysteine + ATP = L-cysteinyl-tRNA(Cys) + AMP + diphosphate</text>
        <dbReference type="Rhea" id="RHEA:17773"/>
        <dbReference type="Rhea" id="RHEA-COMP:9661"/>
        <dbReference type="Rhea" id="RHEA-COMP:9679"/>
        <dbReference type="ChEBI" id="CHEBI:30616"/>
        <dbReference type="ChEBI" id="CHEBI:33019"/>
        <dbReference type="ChEBI" id="CHEBI:35235"/>
        <dbReference type="ChEBI" id="CHEBI:78442"/>
        <dbReference type="ChEBI" id="CHEBI:78517"/>
        <dbReference type="ChEBI" id="CHEBI:456215"/>
        <dbReference type="EC" id="6.1.1.16"/>
    </reaction>
</comment>
<keyword evidence="16" id="KW-1185">Reference proteome</keyword>
<keyword evidence="6 13" id="KW-0479">Metal-binding</keyword>
<dbReference type="InterPro" id="IPR014729">
    <property type="entry name" value="Rossmann-like_a/b/a_fold"/>
</dbReference>
<dbReference type="SMART" id="SM00840">
    <property type="entry name" value="DALR_2"/>
    <property type="match status" value="1"/>
</dbReference>
<evidence type="ECO:0000256" key="2">
    <source>
        <dbReference type="ARBA" id="ARBA00005594"/>
    </source>
</evidence>
<dbReference type="PRINTS" id="PR00983">
    <property type="entry name" value="TRNASYNTHCYS"/>
</dbReference>
<evidence type="ECO:0000256" key="3">
    <source>
        <dbReference type="ARBA" id="ARBA00011245"/>
    </source>
</evidence>
<name>A0A2H1L482_9MICO</name>
<evidence type="ECO:0000256" key="11">
    <source>
        <dbReference type="ARBA" id="ARBA00023146"/>
    </source>
</evidence>
<dbReference type="Gene3D" id="3.40.50.620">
    <property type="entry name" value="HUPs"/>
    <property type="match status" value="1"/>
</dbReference>
<feature type="binding site" evidence="13">
    <location>
        <position position="277"/>
    </location>
    <ligand>
        <name>Zn(2+)</name>
        <dbReference type="ChEBI" id="CHEBI:29105"/>
    </ligand>
</feature>
<dbReference type="GO" id="GO:0008270">
    <property type="term" value="F:zinc ion binding"/>
    <property type="evidence" value="ECO:0007669"/>
    <property type="project" value="UniProtKB-UniRule"/>
</dbReference>
<comment type="similarity">
    <text evidence="2 13">Belongs to the class-I aminoacyl-tRNA synthetase family.</text>
</comment>
<dbReference type="InterPro" id="IPR009080">
    <property type="entry name" value="tRNAsynth_Ia_anticodon-bd"/>
</dbReference>
<evidence type="ECO:0000256" key="9">
    <source>
        <dbReference type="ARBA" id="ARBA00022840"/>
    </source>
</evidence>
<dbReference type="InterPro" id="IPR032678">
    <property type="entry name" value="tRNA-synt_1_cat_dom"/>
</dbReference>
<feature type="short sequence motif" description="'HIGH' region" evidence="13">
    <location>
        <begin position="65"/>
        <end position="75"/>
    </location>
</feature>
<reference evidence="16" key="1">
    <citation type="submission" date="2017-03" db="EMBL/GenBank/DDBJ databases">
        <authorList>
            <person name="Monnet C."/>
        </authorList>
    </citation>
    <scope>NUCLEOTIDE SEQUENCE [LARGE SCALE GENOMIC DNA]</scope>
    <source>
        <strain evidence="16">SJ5-8</strain>
    </source>
</reference>
<evidence type="ECO:0000313" key="15">
    <source>
        <dbReference type="EMBL" id="SMY11704.1"/>
    </source>
</evidence>
<keyword evidence="8 13" id="KW-0862">Zinc</keyword>
<comment type="subcellular location">
    <subcellularLocation>
        <location evidence="1 13">Cytoplasm</location>
    </subcellularLocation>
</comment>
<evidence type="ECO:0000256" key="7">
    <source>
        <dbReference type="ARBA" id="ARBA00022741"/>
    </source>
</evidence>
<evidence type="ECO:0000256" key="4">
    <source>
        <dbReference type="ARBA" id="ARBA00022490"/>
    </source>
</evidence>
<dbReference type="AlphaFoldDB" id="A0A2H1L482"/>
<feature type="binding site" evidence="13">
    <location>
        <position position="273"/>
    </location>
    <ligand>
        <name>Zn(2+)</name>
        <dbReference type="ChEBI" id="CHEBI:29105"/>
    </ligand>
</feature>
<comment type="subunit">
    <text evidence="3 13">Monomer.</text>
</comment>
<dbReference type="PANTHER" id="PTHR10890">
    <property type="entry name" value="CYSTEINYL-TRNA SYNTHETASE"/>
    <property type="match status" value="1"/>
</dbReference>
<dbReference type="SUPFAM" id="SSF52374">
    <property type="entry name" value="Nucleotidylyl transferase"/>
    <property type="match status" value="1"/>
</dbReference>
<evidence type="ECO:0000256" key="13">
    <source>
        <dbReference type="HAMAP-Rule" id="MF_00041"/>
    </source>
</evidence>
<feature type="domain" description="Cysteinyl-tRNA synthetase class Ia DALR" evidence="14">
    <location>
        <begin position="392"/>
        <end position="459"/>
    </location>
</feature>
<keyword evidence="11 13" id="KW-0030">Aminoacyl-tRNA synthetase</keyword>
<dbReference type="Gene3D" id="1.20.120.1910">
    <property type="entry name" value="Cysteine-tRNA ligase, C-terminal anti-codon recognition domain"/>
    <property type="match status" value="1"/>
</dbReference>
<evidence type="ECO:0000259" key="14">
    <source>
        <dbReference type="SMART" id="SM00840"/>
    </source>
</evidence>
<dbReference type="OrthoDB" id="9815130at2"/>
<dbReference type="EC" id="6.1.1.16" evidence="13"/>
<dbReference type="InterPro" id="IPR024909">
    <property type="entry name" value="Cys-tRNA/MSH_ligase"/>
</dbReference>
<feature type="binding site" evidence="13">
    <location>
        <position position="248"/>
    </location>
    <ligand>
        <name>Zn(2+)</name>
        <dbReference type="ChEBI" id="CHEBI:29105"/>
    </ligand>
</feature>
<dbReference type="EMBL" id="FXZM01000005">
    <property type="protein sequence ID" value="SMY11704.1"/>
    <property type="molecule type" value="Genomic_DNA"/>
</dbReference>